<gene>
    <name evidence="2" type="ORF">Sangu_3014800</name>
</gene>
<feature type="region of interest" description="Disordered" evidence="1">
    <location>
        <begin position="51"/>
        <end position="84"/>
    </location>
</feature>
<evidence type="ECO:0000313" key="2">
    <source>
        <dbReference type="EMBL" id="KAL0307691.1"/>
    </source>
</evidence>
<accession>A0AAW2KP15</accession>
<protein>
    <submittedName>
        <fullName evidence="2">Uncharacterized protein</fullName>
    </submittedName>
</protein>
<dbReference type="AlphaFoldDB" id="A0AAW2KP15"/>
<reference evidence="2" key="1">
    <citation type="submission" date="2020-06" db="EMBL/GenBank/DDBJ databases">
        <authorList>
            <person name="Li T."/>
            <person name="Hu X."/>
            <person name="Zhang T."/>
            <person name="Song X."/>
            <person name="Zhang H."/>
            <person name="Dai N."/>
            <person name="Sheng W."/>
            <person name="Hou X."/>
            <person name="Wei L."/>
        </authorList>
    </citation>
    <scope>NUCLEOTIDE SEQUENCE</scope>
    <source>
        <strain evidence="2">G01</strain>
        <tissue evidence="2">Leaf</tissue>
    </source>
</reference>
<dbReference type="EMBL" id="JACGWK010000076">
    <property type="protein sequence ID" value="KAL0307691.1"/>
    <property type="molecule type" value="Genomic_DNA"/>
</dbReference>
<sequence length="84" mass="9181">MTWACFSEEDLDRILEAVEAEVKGDTDQVLEATIGEGASERILPMPMVEDVPSPSNEAEVKDIPTPQGEVVDDTQEKAPLALWP</sequence>
<organism evidence="2">
    <name type="scientific">Sesamum angustifolium</name>
    <dbReference type="NCBI Taxonomy" id="2727405"/>
    <lineage>
        <taxon>Eukaryota</taxon>
        <taxon>Viridiplantae</taxon>
        <taxon>Streptophyta</taxon>
        <taxon>Embryophyta</taxon>
        <taxon>Tracheophyta</taxon>
        <taxon>Spermatophyta</taxon>
        <taxon>Magnoliopsida</taxon>
        <taxon>eudicotyledons</taxon>
        <taxon>Gunneridae</taxon>
        <taxon>Pentapetalae</taxon>
        <taxon>asterids</taxon>
        <taxon>lamiids</taxon>
        <taxon>Lamiales</taxon>
        <taxon>Pedaliaceae</taxon>
        <taxon>Sesamum</taxon>
    </lineage>
</organism>
<proteinExistence type="predicted"/>
<comment type="caution">
    <text evidence="2">The sequence shown here is derived from an EMBL/GenBank/DDBJ whole genome shotgun (WGS) entry which is preliminary data.</text>
</comment>
<name>A0AAW2KP15_9LAMI</name>
<reference evidence="2" key="2">
    <citation type="journal article" date="2024" name="Plant">
        <title>Genomic evolution and insights into agronomic trait innovations of Sesamum species.</title>
        <authorList>
            <person name="Miao H."/>
            <person name="Wang L."/>
            <person name="Qu L."/>
            <person name="Liu H."/>
            <person name="Sun Y."/>
            <person name="Le M."/>
            <person name="Wang Q."/>
            <person name="Wei S."/>
            <person name="Zheng Y."/>
            <person name="Lin W."/>
            <person name="Duan Y."/>
            <person name="Cao H."/>
            <person name="Xiong S."/>
            <person name="Wang X."/>
            <person name="Wei L."/>
            <person name="Li C."/>
            <person name="Ma Q."/>
            <person name="Ju M."/>
            <person name="Zhao R."/>
            <person name="Li G."/>
            <person name="Mu C."/>
            <person name="Tian Q."/>
            <person name="Mei H."/>
            <person name="Zhang T."/>
            <person name="Gao T."/>
            <person name="Zhang H."/>
        </authorList>
    </citation>
    <scope>NUCLEOTIDE SEQUENCE</scope>
    <source>
        <strain evidence="2">G01</strain>
    </source>
</reference>
<evidence type="ECO:0000256" key="1">
    <source>
        <dbReference type="SAM" id="MobiDB-lite"/>
    </source>
</evidence>